<comment type="caution">
    <text evidence="1">The sequence shown here is derived from an EMBL/GenBank/DDBJ whole genome shotgun (WGS) entry which is preliminary data.</text>
</comment>
<keyword evidence="2" id="KW-1185">Reference proteome</keyword>
<dbReference type="Proteomes" id="UP000813461">
    <property type="component" value="Unassembled WGS sequence"/>
</dbReference>
<gene>
    <name evidence="1" type="ORF">FB567DRAFT_183911</name>
</gene>
<evidence type="ECO:0000313" key="2">
    <source>
        <dbReference type="Proteomes" id="UP000813461"/>
    </source>
</evidence>
<evidence type="ECO:0000313" key="1">
    <source>
        <dbReference type="EMBL" id="KAH7075124.1"/>
    </source>
</evidence>
<protein>
    <submittedName>
        <fullName evidence="1">Uncharacterized protein</fullName>
    </submittedName>
</protein>
<reference evidence="1" key="1">
    <citation type="journal article" date="2021" name="Nat. Commun.">
        <title>Genetic determinants of endophytism in the Arabidopsis root mycobiome.</title>
        <authorList>
            <person name="Mesny F."/>
            <person name="Miyauchi S."/>
            <person name="Thiergart T."/>
            <person name="Pickel B."/>
            <person name="Atanasova L."/>
            <person name="Karlsson M."/>
            <person name="Huettel B."/>
            <person name="Barry K.W."/>
            <person name="Haridas S."/>
            <person name="Chen C."/>
            <person name="Bauer D."/>
            <person name="Andreopoulos W."/>
            <person name="Pangilinan J."/>
            <person name="LaButti K."/>
            <person name="Riley R."/>
            <person name="Lipzen A."/>
            <person name="Clum A."/>
            <person name="Drula E."/>
            <person name="Henrissat B."/>
            <person name="Kohler A."/>
            <person name="Grigoriev I.V."/>
            <person name="Martin F.M."/>
            <person name="Hacquard S."/>
        </authorList>
    </citation>
    <scope>NUCLEOTIDE SEQUENCE</scope>
    <source>
        <strain evidence="1">MPI-SDFR-AT-0120</strain>
    </source>
</reference>
<dbReference type="OrthoDB" id="10357780at2759"/>
<name>A0A8K0VTQ1_9PLEO</name>
<accession>A0A8K0VTQ1</accession>
<sequence length="443" mass="51015">MSAAIQKNSPTLVEMPPELVSQIVMTKDFKGRHILDAADVSNIRLASRRMNAKSFHDFAGRFFTIRRHVVNAASFKCIQEISQDPNFSSYVREVSFVPLRINYPLGDTHYCPLKDWYPVFGDAYQALIEEQEAFDRSKGNSGIITEALSAFPNLGKIRIEAYPSEINYAGWQAWGTKTTFRKIGIFPYPEETEWSRVHNSLIDQKGQEPANICAHYQIIVDALGSLSAQKNSQNWTLDIALLMICRDDRIQLFDLSSQNFLRIRDRIQSIYLNATMGIYDSNWRIDGPWLRKYLEVRPGIVSLTLDQESAPSEYLMWLRLDNIRRFELLSCDVAPKYVGRFLKRHSNTLKSIRICHVLLWDEWDSTDISWSDIFELMMCMPHLNAIDLCSLEPHSGIPDNDDLEHMKVLECQVGSETMIARGREVVRALHSTIEAKMDMHLKK</sequence>
<proteinExistence type="predicted"/>
<dbReference type="EMBL" id="JAGMVJ010000020">
    <property type="protein sequence ID" value="KAH7075124.1"/>
    <property type="molecule type" value="Genomic_DNA"/>
</dbReference>
<dbReference type="AlphaFoldDB" id="A0A8K0VTQ1"/>
<organism evidence="1 2">
    <name type="scientific">Paraphoma chrysanthemicola</name>
    <dbReference type="NCBI Taxonomy" id="798071"/>
    <lineage>
        <taxon>Eukaryota</taxon>
        <taxon>Fungi</taxon>
        <taxon>Dikarya</taxon>
        <taxon>Ascomycota</taxon>
        <taxon>Pezizomycotina</taxon>
        <taxon>Dothideomycetes</taxon>
        <taxon>Pleosporomycetidae</taxon>
        <taxon>Pleosporales</taxon>
        <taxon>Pleosporineae</taxon>
        <taxon>Phaeosphaeriaceae</taxon>
        <taxon>Paraphoma</taxon>
    </lineage>
</organism>